<protein>
    <submittedName>
        <fullName evidence="1">Uncharacterized protein</fullName>
    </submittedName>
</protein>
<reference evidence="1 2" key="2">
    <citation type="journal article" date="2022" name="Mol. Ecol. Resour.">
        <title>The genomes of chicory, endive, great burdock and yacon provide insights into Asteraceae paleo-polyploidization history and plant inulin production.</title>
        <authorList>
            <person name="Fan W."/>
            <person name="Wang S."/>
            <person name="Wang H."/>
            <person name="Wang A."/>
            <person name="Jiang F."/>
            <person name="Liu H."/>
            <person name="Zhao H."/>
            <person name="Xu D."/>
            <person name="Zhang Y."/>
        </authorList>
    </citation>
    <scope>NUCLEOTIDE SEQUENCE [LARGE SCALE GENOMIC DNA]</scope>
    <source>
        <strain evidence="2">cv. Yunnan</strain>
        <tissue evidence="1">Leaves</tissue>
    </source>
</reference>
<comment type="caution">
    <text evidence="1">The sequence shown here is derived from an EMBL/GenBank/DDBJ whole genome shotgun (WGS) entry which is preliminary data.</text>
</comment>
<dbReference type="Proteomes" id="UP001056120">
    <property type="component" value="Linkage Group LG22"/>
</dbReference>
<dbReference type="EMBL" id="CM042039">
    <property type="protein sequence ID" value="KAI3725234.1"/>
    <property type="molecule type" value="Genomic_DNA"/>
</dbReference>
<accession>A0ACB9BTB2</accession>
<keyword evidence="2" id="KW-1185">Reference proteome</keyword>
<organism evidence="1 2">
    <name type="scientific">Smallanthus sonchifolius</name>
    <dbReference type="NCBI Taxonomy" id="185202"/>
    <lineage>
        <taxon>Eukaryota</taxon>
        <taxon>Viridiplantae</taxon>
        <taxon>Streptophyta</taxon>
        <taxon>Embryophyta</taxon>
        <taxon>Tracheophyta</taxon>
        <taxon>Spermatophyta</taxon>
        <taxon>Magnoliopsida</taxon>
        <taxon>eudicotyledons</taxon>
        <taxon>Gunneridae</taxon>
        <taxon>Pentapetalae</taxon>
        <taxon>asterids</taxon>
        <taxon>campanulids</taxon>
        <taxon>Asterales</taxon>
        <taxon>Asteraceae</taxon>
        <taxon>Asteroideae</taxon>
        <taxon>Heliantheae alliance</taxon>
        <taxon>Millerieae</taxon>
        <taxon>Smallanthus</taxon>
    </lineage>
</organism>
<gene>
    <name evidence="1" type="ORF">L1987_65015</name>
</gene>
<sequence length="216" mass="25448">MWMVKALISISIALYEFDSMKMKFLIKHKMLEKIDIPSTSSEGQDMDSTPYSKGDIEKSFSFKSHSDRTTTFEPINPTLLYQQDIELPMQLDPIIRQRQKMIELYNLPQTDLRYIDFTGIYPRLNYLQGSSAGEIRYLYDFGAVNMIYLTSPDFPKLIYFRKWILNSVRNCYQNNPTITPKDTLALKFLSAGPDFYKDYYYPAYYFIQSEKCQSFS</sequence>
<proteinExistence type="predicted"/>
<evidence type="ECO:0000313" key="1">
    <source>
        <dbReference type="EMBL" id="KAI3725234.1"/>
    </source>
</evidence>
<name>A0ACB9BTB2_9ASTR</name>
<evidence type="ECO:0000313" key="2">
    <source>
        <dbReference type="Proteomes" id="UP001056120"/>
    </source>
</evidence>
<reference evidence="2" key="1">
    <citation type="journal article" date="2022" name="Mol. Ecol. Resour.">
        <title>The genomes of chicory, endive, great burdock and yacon provide insights into Asteraceae palaeo-polyploidization history and plant inulin production.</title>
        <authorList>
            <person name="Fan W."/>
            <person name="Wang S."/>
            <person name="Wang H."/>
            <person name="Wang A."/>
            <person name="Jiang F."/>
            <person name="Liu H."/>
            <person name="Zhao H."/>
            <person name="Xu D."/>
            <person name="Zhang Y."/>
        </authorList>
    </citation>
    <scope>NUCLEOTIDE SEQUENCE [LARGE SCALE GENOMIC DNA]</scope>
    <source>
        <strain evidence="2">cv. Yunnan</strain>
    </source>
</reference>